<comment type="caution">
    <text evidence="1">The sequence shown here is derived from an EMBL/GenBank/DDBJ whole genome shotgun (WGS) entry which is preliminary data.</text>
</comment>
<sequence>MSFPGPICHMNSSPAVERPHVDTLHRPILARLTLPLNVGDVGSNTAETAADVTGPIHYM</sequence>
<dbReference type="AlphaFoldDB" id="A0A5B0QMV1"/>
<reference evidence="1 2" key="1">
    <citation type="submission" date="2019-05" db="EMBL/GenBank/DDBJ databases">
        <title>Emergence of the Ug99 lineage of the wheat stem rust pathogen through somatic hybridization.</title>
        <authorList>
            <person name="Li F."/>
            <person name="Upadhyaya N.M."/>
            <person name="Sperschneider J."/>
            <person name="Matny O."/>
            <person name="Nguyen-Phuc H."/>
            <person name="Mago R."/>
            <person name="Raley C."/>
            <person name="Miller M.E."/>
            <person name="Silverstein K.A.T."/>
            <person name="Henningsen E."/>
            <person name="Hirsch C.D."/>
            <person name="Visser B."/>
            <person name="Pretorius Z.A."/>
            <person name="Steffenson B.J."/>
            <person name="Schwessinger B."/>
            <person name="Dodds P.N."/>
            <person name="Figueroa M."/>
        </authorList>
    </citation>
    <scope>NUCLEOTIDE SEQUENCE [LARGE SCALE GENOMIC DNA]</scope>
    <source>
        <strain evidence="1">21-0</strain>
    </source>
</reference>
<dbReference type="EMBL" id="VSWC01000014">
    <property type="protein sequence ID" value="KAA1114393.1"/>
    <property type="molecule type" value="Genomic_DNA"/>
</dbReference>
<protein>
    <submittedName>
        <fullName evidence="1">Uncharacterized protein</fullName>
    </submittedName>
</protein>
<keyword evidence="2" id="KW-1185">Reference proteome</keyword>
<proteinExistence type="predicted"/>
<dbReference type="Proteomes" id="UP000324748">
    <property type="component" value="Unassembled WGS sequence"/>
</dbReference>
<organism evidence="1 2">
    <name type="scientific">Puccinia graminis f. sp. tritici</name>
    <dbReference type="NCBI Taxonomy" id="56615"/>
    <lineage>
        <taxon>Eukaryota</taxon>
        <taxon>Fungi</taxon>
        <taxon>Dikarya</taxon>
        <taxon>Basidiomycota</taxon>
        <taxon>Pucciniomycotina</taxon>
        <taxon>Pucciniomycetes</taxon>
        <taxon>Pucciniales</taxon>
        <taxon>Pucciniaceae</taxon>
        <taxon>Puccinia</taxon>
    </lineage>
</organism>
<evidence type="ECO:0000313" key="1">
    <source>
        <dbReference type="EMBL" id="KAA1114393.1"/>
    </source>
</evidence>
<gene>
    <name evidence="1" type="ORF">PGT21_007063</name>
</gene>
<evidence type="ECO:0000313" key="2">
    <source>
        <dbReference type="Proteomes" id="UP000324748"/>
    </source>
</evidence>
<name>A0A5B0QMV1_PUCGR</name>
<accession>A0A5B0QMV1</accession>